<sequence>MYNRNVDLEHAFKDIVNSSIDSESSKTLREIEANSRYISDVQLKSLLKLHDEKFKQKCVDPLHDIASRYGKIVDKDGDLATEAALVDRDLRVIETTIQLIQERAKTDNK</sequence>
<dbReference type="EMBL" id="HE576761">
    <property type="protein sequence ID" value="CCC72143.1"/>
    <property type="molecule type" value="Genomic_DNA"/>
</dbReference>
<dbReference type="RefSeq" id="XP_003678481.1">
    <property type="nucleotide sequence ID" value="XM_003678433.1"/>
</dbReference>
<dbReference type="KEGG" id="ncs:NCAS_0J01640"/>
<dbReference type="AlphaFoldDB" id="G0VKV5"/>
<evidence type="ECO:0000313" key="2">
    <source>
        <dbReference type="Proteomes" id="UP000001640"/>
    </source>
</evidence>
<gene>
    <name evidence="1" type="primary">NCAS0J01640</name>
    <name evidence="1" type="ordered locus">NCAS_0J01640</name>
</gene>
<dbReference type="OMA" id="IEANHAY"/>
<reference evidence="1 2" key="1">
    <citation type="journal article" date="2011" name="Proc. Natl. Acad. Sci. U.S.A.">
        <title>Evolutionary erosion of yeast sex chromosomes by mating-type switching accidents.</title>
        <authorList>
            <person name="Gordon J.L."/>
            <person name="Armisen D."/>
            <person name="Proux-Wera E."/>
            <person name="Oheigeartaigh S.S."/>
            <person name="Byrne K.P."/>
            <person name="Wolfe K.H."/>
        </authorList>
    </citation>
    <scope>NUCLEOTIDE SEQUENCE [LARGE SCALE GENOMIC DNA]</scope>
    <source>
        <strain evidence="2">ATCC 76901 / BCRC 22586 / CBS 4309 / NBRC 1992 / NRRL Y-12630</strain>
    </source>
</reference>
<dbReference type="FunCoup" id="G0VKV5">
    <property type="interactions" value="29"/>
</dbReference>
<evidence type="ECO:0000313" key="1">
    <source>
        <dbReference type="EMBL" id="CCC72143.1"/>
    </source>
</evidence>
<dbReference type="GeneID" id="96905840"/>
<keyword evidence="2" id="KW-1185">Reference proteome</keyword>
<dbReference type="eggNOG" id="ENOG502S787">
    <property type="taxonomic scope" value="Eukaryota"/>
</dbReference>
<dbReference type="GO" id="GO:0031083">
    <property type="term" value="C:BLOC-1 complex"/>
    <property type="evidence" value="ECO:0007669"/>
    <property type="project" value="EnsemblFungi"/>
</dbReference>
<dbReference type="Proteomes" id="UP000001640">
    <property type="component" value="Chromosome 10"/>
</dbReference>
<dbReference type="OrthoDB" id="20018at2759"/>
<organism evidence="1 2">
    <name type="scientific">Naumovozyma castellii</name>
    <name type="common">Yeast</name>
    <name type="synonym">Saccharomyces castellii</name>
    <dbReference type="NCBI Taxonomy" id="27288"/>
    <lineage>
        <taxon>Eukaryota</taxon>
        <taxon>Fungi</taxon>
        <taxon>Dikarya</taxon>
        <taxon>Ascomycota</taxon>
        <taxon>Saccharomycotina</taxon>
        <taxon>Saccharomycetes</taxon>
        <taxon>Saccharomycetales</taxon>
        <taxon>Saccharomycetaceae</taxon>
        <taxon>Naumovozyma</taxon>
    </lineage>
</organism>
<dbReference type="HOGENOM" id="CLU_150164_0_0_1"/>
<proteinExistence type="predicted"/>
<accession>G0VKV5</accession>
<dbReference type="GO" id="GO:0032880">
    <property type="term" value="P:regulation of protein localization"/>
    <property type="evidence" value="ECO:0007669"/>
    <property type="project" value="EnsemblFungi"/>
</dbReference>
<protein>
    <recommendedName>
        <fullName evidence="3">Biogenesis of lysosome-related organelles complex 1 subunit BLS1</fullName>
    </recommendedName>
</protein>
<dbReference type="STRING" id="1064592.G0VKV5"/>
<dbReference type="InParanoid" id="G0VKV5"/>
<name>G0VKV5_NAUCA</name>
<dbReference type="GO" id="GO:0007032">
    <property type="term" value="P:endosome organization"/>
    <property type="evidence" value="ECO:0007669"/>
    <property type="project" value="EnsemblFungi"/>
</dbReference>
<reference key="2">
    <citation type="submission" date="2011-08" db="EMBL/GenBank/DDBJ databases">
        <title>Genome sequence of Naumovozyma castellii.</title>
        <authorList>
            <person name="Gordon J.L."/>
            <person name="Armisen D."/>
            <person name="Proux-Wera E."/>
            <person name="OhEigeartaigh S.S."/>
            <person name="Byrne K.P."/>
            <person name="Wolfe K.H."/>
        </authorList>
    </citation>
    <scope>NUCLEOTIDE SEQUENCE</scope>
    <source>
        <strain>Type strain:CBS 4309</strain>
    </source>
</reference>
<evidence type="ECO:0008006" key="3">
    <source>
        <dbReference type="Google" id="ProtNLM"/>
    </source>
</evidence>
<dbReference type="GO" id="GO:0005768">
    <property type="term" value="C:endosome"/>
    <property type="evidence" value="ECO:0007669"/>
    <property type="project" value="EnsemblFungi"/>
</dbReference>